<reference evidence="3" key="1">
    <citation type="submission" date="2017-04" db="EMBL/GenBank/DDBJ databases">
        <title>Function of individual gut microbiota members based on whole genome sequencing of pure cultures obtained from chicken caecum.</title>
        <authorList>
            <person name="Medvecky M."/>
            <person name="Cejkova D."/>
            <person name="Polansky O."/>
            <person name="Karasova D."/>
            <person name="Kubasova T."/>
            <person name="Cizek A."/>
            <person name="Rychlik I."/>
        </authorList>
    </citation>
    <scope>NUCLEOTIDE SEQUENCE [LARGE SCALE GENOMIC DNA]</scope>
    <source>
        <strain evidence="3">An273</strain>
    </source>
</reference>
<keyword evidence="1" id="KW-1133">Transmembrane helix</keyword>
<accession>A0A1Y4DI15</accession>
<dbReference type="EMBL" id="NFJD01000003">
    <property type="protein sequence ID" value="OUO56588.1"/>
    <property type="molecule type" value="Genomic_DNA"/>
</dbReference>
<proteinExistence type="predicted"/>
<feature type="transmembrane region" description="Helical" evidence="1">
    <location>
        <begin position="49"/>
        <end position="76"/>
    </location>
</feature>
<evidence type="ECO:0000313" key="3">
    <source>
        <dbReference type="Proteomes" id="UP000196368"/>
    </source>
</evidence>
<protein>
    <submittedName>
        <fullName evidence="2">Uncharacterized protein</fullName>
    </submittedName>
</protein>
<evidence type="ECO:0000313" key="2">
    <source>
        <dbReference type="EMBL" id="OUO56588.1"/>
    </source>
</evidence>
<keyword evidence="1" id="KW-0472">Membrane</keyword>
<gene>
    <name evidence="2" type="ORF">B5F75_05185</name>
</gene>
<name>A0A1Y4DI15_9BACT</name>
<dbReference type="AlphaFoldDB" id="A0A1Y4DI15"/>
<sequence length="219" mass="23959">MQALAGLLAVLQKAFLPHLAAGIGLFLMTAYVTYIFLLKPLQWPPVLEAVLVACCFGLYGLVAFSYSLVTACVFALRAACTTWEGFIDDLLGLVKQKVASKIDNMNEGIAKEQAKVVVAGSVQEVAGLFRQYNYASWLRWLAAVLLGVLTFALRSVLLAKIVQISGKTVQLGKLFAGRATLVGAVFLNLRLFSTLLLWVLYAGGVFIVLMNFLFVFWLK</sequence>
<dbReference type="Proteomes" id="UP000196368">
    <property type="component" value="Unassembled WGS sequence"/>
</dbReference>
<keyword evidence="3" id="KW-1185">Reference proteome</keyword>
<feature type="transmembrane region" description="Helical" evidence="1">
    <location>
        <begin position="137"/>
        <end position="159"/>
    </location>
</feature>
<organism evidence="2 3">
    <name type="scientific">Candidatus Avelusimicrobium gallicola</name>
    <dbReference type="NCBI Taxonomy" id="2562704"/>
    <lineage>
        <taxon>Bacteria</taxon>
        <taxon>Pseudomonadati</taxon>
        <taxon>Elusimicrobiota</taxon>
        <taxon>Elusimicrobia</taxon>
        <taxon>Elusimicrobiales</taxon>
        <taxon>Elusimicrobiaceae</taxon>
        <taxon>Candidatus Avelusimicrobium</taxon>
    </lineage>
</organism>
<feature type="transmembrane region" description="Helical" evidence="1">
    <location>
        <begin position="15"/>
        <end position="37"/>
    </location>
</feature>
<keyword evidence="1" id="KW-0812">Transmembrane</keyword>
<feature type="transmembrane region" description="Helical" evidence="1">
    <location>
        <begin position="195"/>
        <end position="218"/>
    </location>
</feature>
<evidence type="ECO:0000256" key="1">
    <source>
        <dbReference type="SAM" id="Phobius"/>
    </source>
</evidence>
<comment type="caution">
    <text evidence="2">The sequence shown here is derived from an EMBL/GenBank/DDBJ whole genome shotgun (WGS) entry which is preliminary data.</text>
</comment>